<accession>A0A2G3DWF1</accession>
<evidence type="ECO:0000256" key="1">
    <source>
        <dbReference type="SAM" id="SignalP"/>
    </source>
</evidence>
<feature type="signal peptide" evidence="1">
    <location>
        <begin position="1"/>
        <end position="27"/>
    </location>
</feature>
<evidence type="ECO:0000313" key="2">
    <source>
        <dbReference type="EMBL" id="PHU35352.1"/>
    </source>
</evidence>
<proteinExistence type="predicted"/>
<dbReference type="Proteomes" id="UP000225889">
    <property type="component" value="Unassembled WGS sequence"/>
</dbReference>
<dbReference type="PROSITE" id="PS51257">
    <property type="entry name" value="PROKAR_LIPOPROTEIN"/>
    <property type="match status" value="1"/>
</dbReference>
<sequence length="481" mass="53221">MKIIRKALAGLSILLTFVLFPAMPVFAGSCHNADCGCRDYGINSCYVGMTCWYNDGDGCSGHSWYLYESTSATCTSGGRVVYKCSICPGERIFTTPPLGHDWGPWTCVNSRQHMRTCRRCGLTQYENHSMSSWHSHGDGNYSRNCPICGYSQSKGLFLSVSTTDWTAGNVTVNVSGYDEGEGNSSITLYRVNCITGATTTVGSYGHGGAHGWTNDSFTQTDEGIYYFYAISTDTQGHSIQASTGRVHLDHSNPVIIGAENTETDWTNIAPVISVRSTDYLYGTSTVGSGVRSLTIYDDTGHTVRSGGSSTAYTLEEKYEGEHIWKIEAVDNVGHVTDVYVTTRYDITPPGIDGTEITFVTKEGKVISGYCQDNIIDQHIDDEIVRSEHGANMSSGIKSVILYKVTGTDEEVIYSDTTYHRFDYPDTHSYFDVYYDINLTDDMVDYYILITEDFAGNRTKKKLTSQRTLLTLFHTSIDRGAY</sequence>
<dbReference type="EMBL" id="PDYF01000010">
    <property type="protein sequence ID" value="PHU35352.1"/>
    <property type="molecule type" value="Genomic_DNA"/>
</dbReference>
<reference evidence="2 3" key="2">
    <citation type="submission" date="2017-10" db="EMBL/GenBank/DDBJ databases">
        <authorList>
            <person name="Banno H."/>
            <person name="Chua N.-H."/>
        </authorList>
    </citation>
    <scope>NUCLEOTIDE SEQUENCE [LARGE SCALE GENOMIC DNA]</scope>
    <source>
        <strain evidence="2 3">JK626</strain>
    </source>
</reference>
<feature type="chain" id="PRO_5013646467" description="Ig-like domain-containing protein" evidence="1">
    <location>
        <begin position="28"/>
        <end position="481"/>
    </location>
</feature>
<name>A0A2G3DWF1_9FIRM</name>
<evidence type="ECO:0000313" key="3">
    <source>
        <dbReference type="Proteomes" id="UP000225889"/>
    </source>
</evidence>
<dbReference type="AlphaFoldDB" id="A0A2G3DWF1"/>
<comment type="caution">
    <text evidence="2">The sequence shown here is derived from an EMBL/GenBank/DDBJ whole genome shotgun (WGS) entry which is preliminary data.</text>
</comment>
<evidence type="ECO:0008006" key="4">
    <source>
        <dbReference type="Google" id="ProtNLM"/>
    </source>
</evidence>
<organism evidence="2 3">
    <name type="scientific">Pseudobutyrivibrio ruminis</name>
    <dbReference type="NCBI Taxonomy" id="46206"/>
    <lineage>
        <taxon>Bacteria</taxon>
        <taxon>Bacillati</taxon>
        <taxon>Bacillota</taxon>
        <taxon>Clostridia</taxon>
        <taxon>Lachnospirales</taxon>
        <taxon>Lachnospiraceae</taxon>
        <taxon>Pseudobutyrivibrio</taxon>
    </lineage>
</organism>
<protein>
    <recommendedName>
        <fullName evidence="4">Ig-like domain-containing protein</fullName>
    </recommendedName>
</protein>
<gene>
    <name evidence="2" type="ORF">CSX01_05145</name>
</gene>
<dbReference type="RefSeq" id="WP_099391661.1">
    <property type="nucleotide sequence ID" value="NZ_PDYF01000010.1"/>
</dbReference>
<reference evidence="2 3" key="1">
    <citation type="submission" date="2017-10" db="EMBL/GenBank/DDBJ databases">
        <title>Resolving the taxonomy of Roseburia spp., Eubacterium rectale and Agathobacter spp. through phylogenomic analysis.</title>
        <authorList>
            <person name="Sheridan P.O."/>
            <person name="Walker A.W."/>
            <person name="Duncan S.H."/>
            <person name="Scott K.P."/>
            <person name="Toole P.W.O."/>
            <person name="Luis P."/>
            <person name="Flint H.J."/>
        </authorList>
    </citation>
    <scope>NUCLEOTIDE SEQUENCE [LARGE SCALE GENOMIC DNA]</scope>
    <source>
        <strain evidence="2 3">JK626</strain>
    </source>
</reference>
<keyword evidence="1" id="KW-0732">Signal</keyword>